<organism evidence="3 4">
    <name type="scientific">Pseudofrankia inefficax (strain DSM 45817 / CECT 9037 / DDB 130130 / EuI1c)</name>
    <name type="common">Frankia inefficax</name>
    <dbReference type="NCBI Taxonomy" id="298654"/>
    <lineage>
        <taxon>Bacteria</taxon>
        <taxon>Bacillati</taxon>
        <taxon>Actinomycetota</taxon>
        <taxon>Actinomycetes</taxon>
        <taxon>Frankiales</taxon>
        <taxon>Frankiaceae</taxon>
        <taxon>Pseudofrankia</taxon>
    </lineage>
</organism>
<dbReference type="HOGENOM" id="CLU_1179740_0_0_11"/>
<evidence type="ECO:0000313" key="3">
    <source>
        <dbReference type="EMBL" id="ADP81372.1"/>
    </source>
</evidence>
<dbReference type="Pfam" id="PF01471">
    <property type="entry name" value="PG_binding_1"/>
    <property type="match status" value="1"/>
</dbReference>
<accession>E3IWP2</accession>
<dbReference type="OrthoDB" id="9815928at2"/>
<dbReference type="InterPro" id="IPR038765">
    <property type="entry name" value="Papain-like_cys_pep_sf"/>
</dbReference>
<proteinExistence type="predicted"/>
<dbReference type="Proteomes" id="UP000002484">
    <property type="component" value="Chromosome"/>
</dbReference>
<gene>
    <name evidence="3" type="ordered locus">FraEuI1c_3363</name>
</gene>
<dbReference type="Gene3D" id="1.10.101.10">
    <property type="entry name" value="PGBD-like superfamily/PGBD"/>
    <property type="match status" value="1"/>
</dbReference>
<dbReference type="SUPFAM" id="SSF47090">
    <property type="entry name" value="PGBD-like"/>
    <property type="match status" value="1"/>
</dbReference>
<dbReference type="InterPro" id="IPR036365">
    <property type="entry name" value="PGBD-like_sf"/>
</dbReference>
<evidence type="ECO:0000259" key="2">
    <source>
        <dbReference type="Pfam" id="PF05257"/>
    </source>
</evidence>
<feature type="domain" description="Peptidase C51" evidence="2">
    <location>
        <begin position="31"/>
        <end position="120"/>
    </location>
</feature>
<keyword evidence="4" id="KW-1185">Reference proteome</keyword>
<dbReference type="InParanoid" id="E3IWP2"/>
<dbReference type="InterPro" id="IPR007921">
    <property type="entry name" value="CHAP_dom"/>
</dbReference>
<evidence type="ECO:0000313" key="4">
    <source>
        <dbReference type="Proteomes" id="UP000002484"/>
    </source>
</evidence>
<protein>
    <submittedName>
        <fullName evidence="3">Peptidoglycan-binding domain 1 protein</fullName>
    </submittedName>
</protein>
<sequence length="251" mass="27230">MASADDVIRVAAGEIGYHEGPDNDNKYGRWYGMNHAFWCYIFCQWVFAQAGTPLPFRTAYVPYGATWARQNGMWRPSTQSERGDLIIFDWTGTGQAAGSNTHIGIVESHVNGTVQTIEGNRGDSVCRRSYVAGENDIAGTINCQPLFAFHPHPTDNRFQVFPTVQQGIHDLGATGTFPDIAHPVGTLQNALNIVNHKEAPQPGALSPDGVFGGMTANAVRAFQTAESLAADSVVGQRTWATLDHALDRAGR</sequence>
<dbReference type="Pfam" id="PF05257">
    <property type="entry name" value="CHAP"/>
    <property type="match status" value="1"/>
</dbReference>
<dbReference type="STRING" id="298654.FraEuI1c_3363"/>
<name>E3IWP2_PSEI1</name>
<dbReference type="RefSeq" id="WP_013424490.1">
    <property type="nucleotide sequence ID" value="NC_014666.1"/>
</dbReference>
<dbReference type="InterPro" id="IPR002477">
    <property type="entry name" value="Peptidoglycan-bd-like"/>
</dbReference>
<dbReference type="InterPro" id="IPR036366">
    <property type="entry name" value="PGBDSf"/>
</dbReference>
<dbReference type="AlphaFoldDB" id="E3IWP2"/>
<dbReference type="SUPFAM" id="SSF54001">
    <property type="entry name" value="Cysteine proteinases"/>
    <property type="match status" value="1"/>
</dbReference>
<reference evidence="3 4" key="1">
    <citation type="submission" date="2010-10" db="EMBL/GenBank/DDBJ databases">
        <title>Complete sequence of Frankia sp. EuI1c.</title>
        <authorList>
            <consortium name="US DOE Joint Genome Institute"/>
            <person name="Lucas S."/>
            <person name="Copeland A."/>
            <person name="Lapidus A."/>
            <person name="Cheng J.-F."/>
            <person name="Bruce D."/>
            <person name="Goodwin L."/>
            <person name="Pitluck S."/>
            <person name="Chertkov O."/>
            <person name="Detter J.C."/>
            <person name="Han C."/>
            <person name="Tapia R."/>
            <person name="Land M."/>
            <person name="Hauser L."/>
            <person name="Jeffries C."/>
            <person name="Kyrpides N."/>
            <person name="Ivanova N."/>
            <person name="Mikhailova N."/>
            <person name="Beauchemin N."/>
            <person name="Sen A."/>
            <person name="Sur S.A."/>
            <person name="Gtari M."/>
            <person name="Wall L."/>
            <person name="Tisa L."/>
            <person name="Woyke T."/>
        </authorList>
    </citation>
    <scope>NUCLEOTIDE SEQUENCE [LARGE SCALE GENOMIC DNA]</scope>
    <source>
        <strain evidence="4">DSM 45817 / CECT 9037 / EuI1c</strain>
    </source>
</reference>
<feature type="domain" description="Peptidoglycan binding-like" evidence="1">
    <location>
        <begin position="184"/>
        <end position="242"/>
    </location>
</feature>
<evidence type="ECO:0000259" key="1">
    <source>
        <dbReference type="Pfam" id="PF01471"/>
    </source>
</evidence>
<dbReference type="eggNOG" id="COG3409">
    <property type="taxonomic scope" value="Bacteria"/>
</dbReference>
<dbReference type="EMBL" id="CP002299">
    <property type="protein sequence ID" value="ADP81372.1"/>
    <property type="molecule type" value="Genomic_DNA"/>
</dbReference>
<dbReference type="KEGG" id="fri:FraEuI1c_3363"/>
<dbReference type="Gene3D" id="3.90.1720.10">
    <property type="entry name" value="endopeptidase domain like (from Nostoc punctiforme)"/>
    <property type="match status" value="1"/>
</dbReference>